<organism evidence="2 3">
    <name type="scientific">Massiliimalia timonensis</name>
    <dbReference type="NCBI Taxonomy" id="1987501"/>
    <lineage>
        <taxon>Bacteria</taxon>
        <taxon>Bacillati</taxon>
        <taxon>Bacillota</taxon>
        <taxon>Clostridia</taxon>
        <taxon>Eubacteriales</taxon>
        <taxon>Oscillospiraceae</taxon>
        <taxon>Massiliimalia</taxon>
    </lineage>
</organism>
<dbReference type="InterPro" id="IPR016193">
    <property type="entry name" value="Cytidine_deaminase-like"/>
</dbReference>
<keyword evidence="3" id="KW-1185">Reference proteome</keyword>
<dbReference type="SUPFAM" id="SSF53927">
    <property type="entry name" value="Cytidine deaminase-like"/>
    <property type="match status" value="1"/>
</dbReference>
<dbReference type="GO" id="GO:0003824">
    <property type="term" value="F:catalytic activity"/>
    <property type="evidence" value="ECO:0007669"/>
    <property type="project" value="InterPro"/>
</dbReference>
<reference evidence="2" key="1">
    <citation type="submission" date="2020-08" db="EMBL/GenBank/DDBJ databases">
        <title>Genome public.</title>
        <authorList>
            <person name="Liu C."/>
            <person name="Sun Q."/>
        </authorList>
    </citation>
    <scope>NUCLEOTIDE SEQUENCE</scope>
    <source>
        <strain evidence="2">NSJ-15</strain>
    </source>
</reference>
<sequence length="133" mass="14877">MKRQDKINYYLVIAQTVAKRCTCLRRSFRAIIVKNDSILSTGYVGSPRGRKNCSDLGYCTREQMLGATLYLCGADPVTGELVAGTNSCVMCKRMILNAGITTVIVRDTAQDYRVINTDQWIEHDDSLIGQRGY</sequence>
<gene>
    <name evidence="2" type="ORF">H8702_10820</name>
</gene>
<proteinExistence type="predicted"/>
<evidence type="ECO:0000313" key="3">
    <source>
        <dbReference type="Proteomes" id="UP000632659"/>
    </source>
</evidence>
<feature type="domain" description="CMP/dCMP-type deaminase" evidence="1">
    <location>
        <begin position="6"/>
        <end position="105"/>
    </location>
</feature>
<comment type="caution">
    <text evidence="2">The sequence shown here is derived from an EMBL/GenBank/DDBJ whole genome shotgun (WGS) entry which is preliminary data.</text>
</comment>
<evidence type="ECO:0000259" key="1">
    <source>
        <dbReference type="Pfam" id="PF00383"/>
    </source>
</evidence>
<protein>
    <submittedName>
        <fullName evidence="2">Cytidine deaminase</fullName>
    </submittedName>
</protein>
<dbReference type="RefSeq" id="WP_093987781.1">
    <property type="nucleotide sequence ID" value="NZ_FYDD01000002.1"/>
</dbReference>
<dbReference type="Gene3D" id="3.40.140.10">
    <property type="entry name" value="Cytidine Deaminase, domain 2"/>
    <property type="match status" value="1"/>
</dbReference>
<dbReference type="InterPro" id="IPR002125">
    <property type="entry name" value="CMP_dCMP_dom"/>
</dbReference>
<dbReference type="EMBL" id="JACRTL010000006">
    <property type="protein sequence ID" value="MBC8611589.1"/>
    <property type="molecule type" value="Genomic_DNA"/>
</dbReference>
<accession>A0A8J6TQW2</accession>
<name>A0A8J6TQW2_9FIRM</name>
<dbReference type="Pfam" id="PF00383">
    <property type="entry name" value="dCMP_cyt_deam_1"/>
    <property type="match status" value="1"/>
</dbReference>
<dbReference type="Proteomes" id="UP000632659">
    <property type="component" value="Unassembled WGS sequence"/>
</dbReference>
<evidence type="ECO:0000313" key="2">
    <source>
        <dbReference type="EMBL" id="MBC8611589.1"/>
    </source>
</evidence>
<dbReference type="AlphaFoldDB" id="A0A8J6TQW2"/>
<dbReference type="OrthoDB" id="9788517at2"/>